<dbReference type="Pfam" id="PF14079">
    <property type="entry name" value="DUF4260"/>
    <property type="match status" value="1"/>
</dbReference>
<reference evidence="2 3" key="1">
    <citation type="submission" date="2023-12" db="EMBL/GenBank/DDBJ databases">
        <title>Genome sequencing and assembly of bacterial species from a model synthetic community.</title>
        <authorList>
            <person name="Hogle S.L."/>
        </authorList>
    </citation>
    <scope>NUCLEOTIDE SEQUENCE [LARGE SCALE GENOMIC DNA]</scope>
    <source>
        <strain evidence="2 3">HAMBI_3031</strain>
    </source>
</reference>
<evidence type="ECO:0000313" key="2">
    <source>
        <dbReference type="EMBL" id="WQD40150.1"/>
    </source>
</evidence>
<proteinExistence type="predicted"/>
<sequence>MKWLLKTEELVMLLLSIFLLWNSDAAWYWYLLVLLGPDISMVGYLVNDKVGAALYNLFHHKGLAILIFLAGMYLSIDLLLRAGVVLFGHAALDRMVGYGLKYNKGFAFTHLGVIGKHKGQNEVA</sequence>
<accession>A0ABZ0WCT2</accession>
<feature type="transmembrane region" description="Helical" evidence="1">
    <location>
        <begin position="63"/>
        <end position="87"/>
    </location>
</feature>
<keyword evidence="1" id="KW-0812">Transmembrane</keyword>
<evidence type="ECO:0000256" key="1">
    <source>
        <dbReference type="SAM" id="Phobius"/>
    </source>
</evidence>
<keyword evidence="3" id="KW-1185">Reference proteome</keyword>
<gene>
    <name evidence="2" type="ORF">U0035_08340</name>
</gene>
<dbReference type="RefSeq" id="WP_114789535.1">
    <property type="nucleotide sequence ID" value="NZ_CP139960.1"/>
</dbReference>
<dbReference type="EMBL" id="CP139960">
    <property type="protein sequence ID" value="WQD40150.1"/>
    <property type="molecule type" value="Genomic_DNA"/>
</dbReference>
<keyword evidence="1" id="KW-0472">Membrane</keyword>
<dbReference type="Proteomes" id="UP001325680">
    <property type="component" value="Chromosome"/>
</dbReference>
<organism evidence="2 3">
    <name type="scientific">Niabella yanshanensis</name>
    <dbReference type="NCBI Taxonomy" id="577386"/>
    <lineage>
        <taxon>Bacteria</taxon>
        <taxon>Pseudomonadati</taxon>
        <taxon>Bacteroidota</taxon>
        <taxon>Chitinophagia</taxon>
        <taxon>Chitinophagales</taxon>
        <taxon>Chitinophagaceae</taxon>
        <taxon>Niabella</taxon>
    </lineage>
</organism>
<evidence type="ECO:0000313" key="3">
    <source>
        <dbReference type="Proteomes" id="UP001325680"/>
    </source>
</evidence>
<name>A0ABZ0WCT2_9BACT</name>
<keyword evidence="1" id="KW-1133">Transmembrane helix</keyword>
<dbReference type="InterPro" id="IPR025356">
    <property type="entry name" value="DUF4260"/>
</dbReference>
<protein>
    <submittedName>
        <fullName evidence="2">DUF4260 domain-containing protein</fullName>
    </submittedName>
</protein>